<dbReference type="EMBL" id="QMDL01000002">
    <property type="protein sequence ID" value="RMJ04116.1"/>
    <property type="molecule type" value="Genomic_DNA"/>
</dbReference>
<dbReference type="PANTHER" id="PTHR35399">
    <property type="entry name" value="SLR8030 PROTEIN"/>
    <property type="match status" value="1"/>
</dbReference>
<evidence type="ECO:0000313" key="2">
    <source>
        <dbReference type="Proteomes" id="UP000265903"/>
    </source>
</evidence>
<keyword evidence="2" id="KW-1185">Reference proteome</keyword>
<evidence type="ECO:0008006" key="3">
    <source>
        <dbReference type="Google" id="ProtNLM"/>
    </source>
</evidence>
<dbReference type="PANTHER" id="PTHR35399:SF2">
    <property type="entry name" value="DUF839 DOMAIN-CONTAINING PROTEIN"/>
    <property type="match status" value="1"/>
</dbReference>
<evidence type="ECO:0000313" key="1">
    <source>
        <dbReference type="EMBL" id="RMJ04116.1"/>
    </source>
</evidence>
<dbReference type="SUPFAM" id="SSF101898">
    <property type="entry name" value="NHL repeat"/>
    <property type="match status" value="1"/>
</dbReference>
<protein>
    <recommendedName>
        <fullName evidence="3">Phosphatase</fullName>
    </recommendedName>
</protein>
<sequence length="718" mass="77546">MGNGRVTELTPNRCEAVIWTDDTDLSTTPDGPILQERECMAKHDLDPNYLDPNYEPVVNHSGNQPFDQVLTTRMQRRAVLKGSVGAALASLVGVGLAGCGGSSDDDGSVSTPDGTGGDGAADLSMAFEAVPVSNANRVVVPEGYVTEAFLPWGTPITGSYPAYKPDGTNSGSDQEQQMGMHHDGVHFFPIDLKAGGNSSTEGLLVMNHEYINQAALHANGATGASSNGGVRPADEVRKEIAAHGVSVVHIKQDKNGTWDIVFGSPFNRRVTGGTEMEIRGPLRGYSKLATKFSPSGERTRGTLNNCSMGPTPWGTYLAAEENWHGYFANKTQGLRPREQVRHGVDGNSRYDWELADNGADAYVRFDVTPGAGTAADDYRNEANTFGYMVEIDPFTPESAPQKRTALGRFGHEGVIFAPVKEGQSVVCYSGDDSRFEYIYKFVSSKPYFAATAGGYLLDEGTLYVARFNDDGSGEWLPLDLSDAGFASKVTAAIGTTVGEIAFDGFDGQADVLLNTRLAADIAGATPMDRPEWGAVDPNSGEVYFTLTNNSRRTEEQTDAANPIANNRNGHIIRWKEAENNHVATRFEWDIFVFAGEQGTETVVDGEAVVTLNDDNIFNSPDGLWFDYNGRLWIQTDGRDEAPYQNNMMLAANPETREIKRFFVGPVGCEVTGVTGTPDMATLFVNIQHPAANWPDANDPRPRDATVIVTREDGGVIGS</sequence>
<dbReference type="Pfam" id="PF05787">
    <property type="entry name" value="PhoX"/>
    <property type="match status" value="1"/>
</dbReference>
<name>A0A3M2RFM5_9GAMM</name>
<dbReference type="InterPro" id="IPR008557">
    <property type="entry name" value="PhoX"/>
</dbReference>
<dbReference type="AlphaFoldDB" id="A0A3M2RFM5"/>
<dbReference type="Proteomes" id="UP000265903">
    <property type="component" value="Unassembled WGS sequence"/>
</dbReference>
<gene>
    <name evidence="1" type="ORF">DOQ08_01436</name>
</gene>
<comment type="caution">
    <text evidence="1">The sequence shown here is derived from an EMBL/GenBank/DDBJ whole genome shotgun (WGS) entry which is preliminary data.</text>
</comment>
<reference evidence="1 2" key="1">
    <citation type="submission" date="2018-08" db="EMBL/GenBank/DDBJ databases">
        <title>Whole Genome Sequence of the Moderate Halophilic Marine Bacterium Marinobacter litoralis Sw-45.</title>
        <authorList>
            <person name="Musa H."/>
        </authorList>
    </citation>
    <scope>NUCLEOTIDE SEQUENCE [LARGE SCALE GENOMIC DNA]</scope>
    <source>
        <strain evidence="1 2">Sw-45</strain>
    </source>
</reference>
<organism evidence="1 2">
    <name type="scientific">Marinobacter litoralis</name>
    <dbReference type="NCBI Taxonomy" id="187981"/>
    <lineage>
        <taxon>Bacteria</taxon>
        <taxon>Pseudomonadati</taxon>
        <taxon>Pseudomonadota</taxon>
        <taxon>Gammaproteobacteria</taxon>
        <taxon>Pseudomonadales</taxon>
        <taxon>Marinobacteraceae</taxon>
        <taxon>Marinobacter</taxon>
    </lineage>
</organism>
<proteinExistence type="predicted"/>
<accession>A0A3M2RFM5</accession>